<evidence type="ECO:0000313" key="1">
    <source>
        <dbReference type="EMBL" id="APT73674.1"/>
    </source>
</evidence>
<gene>
    <name evidence="1" type="ORF">BW47_03595</name>
</gene>
<dbReference type="RefSeq" id="WP_041425958.1">
    <property type="nucleotide sequence ID" value="NZ_CP007389.1"/>
</dbReference>
<dbReference type="PANTHER" id="PTHR47618">
    <property type="entry name" value="BIFUNCTIONAL OLIGORIBONUCLEASE AND PAP PHOSPHATASE NRNA"/>
    <property type="match status" value="1"/>
</dbReference>
<dbReference type="PANTHER" id="PTHR47618:SF1">
    <property type="entry name" value="BIFUNCTIONAL OLIGORIBONUCLEASE AND PAP PHOSPHATASE NRNA"/>
    <property type="match status" value="1"/>
</dbReference>
<organism evidence="1 2">
    <name type="scientific">Thermosipho melanesiensis</name>
    <dbReference type="NCBI Taxonomy" id="46541"/>
    <lineage>
        <taxon>Bacteria</taxon>
        <taxon>Thermotogati</taxon>
        <taxon>Thermotogota</taxon>
        <taxon>Thermotogae</taxon>
        <taxon>Thermotogales</taxon>
        <taxon>Fervidobacteriaceae</taxon>
        <taxon>Thermosipho</taxon>
    </lineage>
</organism>
<accession>A0ABM6GDW4</accession>
<proteinExistence type="predicted"/>
<dbReference type="Gene3D" id="3.90.1640.10">
    <property type="entry name" value="inorganic pyrophosphatase (n-terminal core)"/>
    <property type="match status" value="1"/>
</dbReference>
<dbReference type="InterPro" id="IPR051319">
    <property type="entry name" value="Oligoribo/pAp-PDE_c-di-AMP_PDE"/>
</dbReference>
<reference evidence="1 2" key="1">
    <citation type="submission" date="2014-02" db="EMBL/GenBank/DDBJ databases">
        <title>Diversity of Thermotogales isolates from hydrothermal vents.</title>
        <authorList>
            <person name="Haverkamp T.H.A."/>
            <person name="Lossouarn J."/>
            <person name="Geslin C."/>
            <person name="Nesbo C.L."/>
        </authorList>
    </citation>
    <scope>NUCLEOTIDE SEQUENCE [LARGE SCALE GENOMIC DNA]</scope>
    <source>
        <strain evidence="1 2">431</strain>
    </source>
</reference>
<keyword evidence="2" id="KW-1185">Reference proteome</keyword>
<dbReference type="SUPFAM" id="SSF64182">
    <property type="entry name" value="DHH phosphoesterases"/>
    <property type="match status" value="1"/>
</dbReference>
<dbReference type="EMBL" id="CP007389">
    <property type="protein sequence ID" value="APT73674.1"/>
    <property type="molecule type" value="Genomic_DNA"/>
</dbReference>
<dbReference type="InterPro" id="IPR038763">
    <property type="entry name" value="DHH_sf"/>
</dbReference>
<dbReference type="Proteomes" id="UP000185490">
    <property type="component" value="Chromosome"/>
</dbReference>
<sequence>MEHLDLEKFKTKKILHTTHKMADCDGIASVYWGLKVFGGEYYIPSCELRSAHGLKNFLDLSEKTHIKECDYIFIYDTDKSEDIEIPFSKPYVIFDHHHKRDEKFFENAIFSYSITSSANVINLYNLSQEMGIELDEKMLFSFAIALYTDTGMFRTARKNEFSYFSKFLGSKKFEDIYEIIYQKKLSKNSFLNAITNARFISKNSLEICITEFKTHDEFYAFIDGLFNVLNLDILIATLPEGLRIHMKKKYVQKIYHILFVPIQRAYNIKRYQGIWLGFYNYNILLNALDKYKGE</sequence>
<protein>
    <submittedName>
        <fullName evidence="1">Phosphoesterase</fullName>
    </submittedName>
</protein>
<evidence type="ECO:0000313" key="2">
    <source>
        <dbReference type="Proteomes" id="UP000185490"/>
    </source>
</evidence>
<name>A0ABM6GDW4_9BACT</name>